<name>A0A8J6MCQ5_9FIRM</name>
<dbReference type="PROSITE" id="PS51354">
    <property type="entry name" value="GLUTAREDOXIN_2"/>
    <property type="match status" value="1"/>
</dbReference>
<dbReference type="InterPro" id="IPR036249">
    <property type="entry name" value="Thioredoxin-like_sf"/>
</dbReference>
<dbReference type="SUPFAM" id="SSF52833">
    <property type="entry name" value="Thioredoxin-like"/>
    <property type="match status" value="1"/>
</dbReference>
<dbReference type="InterPro" id="IPR011767">
    <property type="entry name" value="GLR_AS"/>
</dbReference>
<feature type="domain" description="Thioredoxin-like fold" evidence="1">
    <location>
        <begin position="8"/>
        <end position="79"/>
    </location>
</feature>
<reference evidence="2" key="1">
    <citation type="submission" date="2020-08" db="EMBL/GenBank/DDBJ databases">
        <title>Genome public.</title>
        <authorList>
            <person name="Liu C."/>
            <person name="Sun Q."/>
        </authorList>
    </citation>
    <scope>NUCLEOTIDE SEQUENCE</scope>
    <source>
        <strain evidence="2">NSJ-52</strain>
    </source>
</reference>
<dbReference type="EMBL" id="JACOPQ010000004">
    <property type="protein sequence ID" value="MBC5736549.1"/>
    <property type="molecule type" value="Genomic_DNA"/>
</dbReference>
<dbReference type="Gene3D" id="3.40.30.10">
    <property type="entry name" value="Glutaredoxin"/>
    <property type="match status" value="1"/>
</dbReference>
<gene>
    <name evidence="2" type="ORF">H8S62_05950</name>
</gene>
<evidence type="ECO:0000259" key="1">
    <source>
        <dbReference type="Pfam" id="PF13192"/>
    </source>
</evidence>
<evidence type="ECO:0000313" key="2">
    <source>
        <dbReference type="EMBL" id="MBC5736549.1"/>
    </source>
</evidence>
<sequence>MQEILMFVMAGCPHCRLAHKLMDELLEEHPGWKDIPVRVVDERREAALADSYDYYYVPSYYVNGKKVHEGHAEKADVEAVYRAALGETAGV</sequence>
<dbReference type="Pfam" id="PF13192">
    <property type="entry name" value="Thioredoxin_3"/>
    <property type="match status" value="1"/>
</dbReference>
<dbReference type="Proteomes" id="UP000607645">
    <property type="component" value="Unassembled WGS sequence"/>
</dbReference>
<dbReference type="InterPro" id="IPR012336">
    <property type="entry name" value="Thioredoxin-like_fold"/>
</dbReference>
<dbReference type="AlphaFoldDB" id="A0A8J6MCQ5"/>
<protein>
    <submittedName>
        <fullName evidence="2">Thioredoxin family protein</fullName>
    </submittedName>
</protein>
<comment type="caution">
    <text evidence="2">The sequence shown here is derived from an EMBL/GenBank/DDBJ whole genome shotgun (WGS) entry which is preliminary data.</text>
</comment>
<proteinExistence type="predicted"/>
<organism evidence="2 3">
    <name type="scientific">Lawsonibacter faecis</name>
    <dbReference type="NCBI Taxonomy" id="2763052"/>
    <lineage>
        <taxon>Bacteria</taxon>
        <taxon>Bacillati</taxon>
        <taxon>Bacillota</taxon>
        <taxon>Clostridia</taxon>
        <taxon>Eubacteriales</taxon>
        <taxon>Oscillospiraceae</taxon>
        <taxon>Lawsonibacter</taxon>
    </lineage>
</organism>
<dbReference type="PROSITE" id="PS00195">
    <property type="entry name" value="GLUTAREDOXIN_1"/>
    <property type="match status" value="1"/>
</dbReference>
<evidence type="ECO:0000313" key="3">
    <source>
        <dbReference type="Proteomes" id="UP000607645"/>
    </source>
</evidence>
<keyword evidence="3" id="KW-1185">Reference proteome</keyword>
<accession>A0A8J6MCQ5</accession>